<evidence type="ECO:0000313" key="1">
    <source>
        <dbReference type="EMBL" id="GAH46681.1"/>
    </source>
</evidence>
<comment type="caution">
    <text evidence="1">The sequence shown here is derived from an EMBL/GenBank/DDBJ whole genome shotgun (WGS) entry which is preliminary data.</text>
</comment>
<dbReference type="AlphaFoldDB" id="X1FLW4"/>
<reference evidence="1" key="1">
    <citation type="journal article" date="2014" name="Front. Microbiol.">
        <title>High frequency of phylogenetically diverse reductive dehalogenase-homologous genes in deep subseafloor sedimentary metagenomes.</title>
        <authorList>
            <person name="Kawai M."/>
            <person name="Futagami T."/>
            <person name="Toyoda A."/>
            <person name="Takaki Y."/>
            <person name="Nishi S."/>
            <person name="Hori S."/>
            <person name="Arai W."/>
            <person name="Tsubouchi T."/>
            <person name="Morono Y."/>
            <person name="Uchiyama I."/>
            <person name="Ito T."/>
            <person name="Fujiyama A."/>
            <person name="Inagaki F."/>
            <person name="Takami H."/>
        </authorList>
    </citation>
    <scope>NUCLEOTIDE SEQUENCE</scope>
    <source>
        <strain evidence="1">Expedition CK06-06</strain>
    </source>
</reference>
<dbReference type="EMBL" id="BARU01006306">
    <property type="protein sequence ID" value="GAH46681.1"/>
    <property type="molecule type" value="Genomic_DNA"/>
</dbReference>
<organism evidence="1">
    <name type="scientific">marine sediment metagenome</name>
    <dbReference type="NCBI Taxonomy" id="412755"/>
    <lineage>
        <taxon>unclassified sequences</taxon>
        <taxon>metagenomes</taxon>
        <taxon>ecological metagenomes</taxon>
    </lineage>
</organism>
<accession>X1FLW4</accession>
<proteinExistence type="predicted"/>
<name>X1FLW4_9ZZZZ</name>
<feature type="non-terminal residue" evidence="1">
    <location>
        <position position="1"/>
    </location>
</feature>
<sequence length="56" mass="6284">IKIGTISLLLPSVRTAEDLERMSPVAWKRVFDKGLIKGMKMSAKEGKFSKEALMMD</sequence>
<protein>
    <submittedName>
        <fullName evidence="1">Uncharacterized protein</fullName>
    </submittedName>
</protein>
<gene>
    <name evidence="1" type="ORF">S03H2_12393</name>
</gene>